<reference evidence="2 3" key="1">
    <citation type="submission" date="2019-07" db="EMBL/GenBank/DDBJ databases">
        <title>Whole genome shotgun sequence of Novosphingobium sediminis NBRC 106119.</title>
        <authorList>
            <person name="Hosoyama A."/>
            <person name="Uohara A."/>
            <person name="Ohji S."/>
            <person name="Ichikawa N."/>
        </authorList>
    </citation>
    <scope>NUCLEOTIDE SEQUENCE [LARGE SCALE GENOMIC DNA]</scope>
    <source>
        <strain evidence="2 3">NBRC 106119</strain>
    </source>
</reference>
<name>A0A512ARD3_9SPHN</name>
<accession>A0A512ARD3</accession>
<evidence type="ECO:0000256" key="1">
    <source>
        <dbReference type="SAM" id="MobiDB-lite"/>
    </source>
</evidence>
<dbReference type="Proteomes" id="UP000321464">
    <property type="component" value="Unassembled WGS sequence"/>
</dbReference>
<protein>
    <submittedName>
        <fullName evidence="2">Uncharacterized protein</fullName>
    </submittedName>
</protein>
<keyword evidence="3" id="KW-1185">Reference proteome</keyword>
<sequence>MTGRLYLGLDFFPPAFVRPPLAPDDYGHDQAAIHLVVQPMLLRAKDPRSPAAGQIEPLSLKDYFGSWDQPDPARPAPLLIDHAIGRLIDIGEVIATPVPFAPGTHLEIEAEVKTAGGETVTVGDERTIGRTTPLNQPVTDWDQLPVAAVDGWPGFAKLSNALPLVERYEELDPPKPNQSESPRREQLRRSLIGLFTAMWESLKDGNQPDWTGDAELLAFWEASVKPKVDQLPLSDLKAWDQYLAGDPSNPPAPASALYARLMELYQPQRIPADADDPVLKWRPYRFAYRPDQLDGRGDLFDGGLRIAGRSYLHALWSNLKAHIEQLLQAPGADDLAKLQEVEQALGRLYGFGERLAWPIARLDGSAVASRRFMVLRPRYEANWFITNAISLAGQVFRLSPVSLAATPQKVTGLNFIVDKPVERAGGGSALPDLASGLESALTAAAQAGTPAAIQVRPAWRTHYAAGGGTRTDRTVYWHTRCAEPVLLEPPSVPEPVYTLPPSLLDTVDAGHRFVGKSGGEDLSRTSLARRSLTGDDLLRGDRLYIDYRLRLRLAARLEPYLTGESGAPGTFKGYRNYLLRLLPLNEADIGAAAWLHRIVTGARNRAASLWVPLGPGRGMKALEVNSLTASRLSAHPGTAESSPIVLVRDEPESNEDNGALSKILEETDSGLGAPESPHGWDADLVFQVYPGEPFNLLSNDNGGMIDSLQLRRGLVSRIGCSADRLVQSVAVDFAPRFDPDDPVRDTFQSGIAADFNKLRLTIDNFGKDADDKPLSLPLANPDALLPLPARDSHNKRPRPFEARGPVEFYGPHYWYWLSYLLDQDRDTSDLLEERLRLHAWSSAASAPERARAITGYVEHQYGHQVATAPLSVSLARSTDIAHPAHVSIKGLLKAEQVLRSQDEVLARRRALLRFEEGPQGVFALTLGRKAVRLALERYDAGPQADNQDDAEGGWTGALRRIHAALVDLRDAVDSGRAEMILEEWRFDNSVAFEDRDDIDLGEDVPQPTPDILKQLVRGEERRVPVTRAGMGSALIEVIGGLDASLEDFVALLNAKVPPVPREDGDLALDSAWANIASHNDGALHKRAHYVRARLILERPESVAADSSWSEGVFVPLADPDAYTSDEEKRLQATAREELTAFLAKPGQINPNPSRLWRSDTHSEIFPPAAPALKASTSPKPMLGEHEQTLRPPQGKFEPQQRVVDLFYVPYAFLVPAAHPALRDRQGTSDFADYLLEVLARLAEGKPLEGLLRLDSHDAGEAAILRAKAIALLSNSSDISLVAALERLLIRVEPDASSSGSASERALYDKVTALTRRVEAGTGRGSWREVRRALLARRPNLLGNAKGIGLVLFDPPAASGEGSGEQIFSLFLTKRIVRDGESFDLPVDQRKSESERFDFTRFRGKHPGFFVDVLPEAIYDDTLIIQQNKYKNVDPSDFDELGKPRARIDVETAGAEVKRGDASARSAEEVLDPAAPRAGPFNDVETNVVHYNPEWRLKVRQSARSTLAHYFYFLPERRLPSVPRSVQRVFAGANGPLLDKSKIMIARPGERPDLKLAWRSQSKQIFDGLSSSSIPASGGGFTNFGRVPGNLATRVQTDLAPGGWQTVTTYLSHHWFQLGLDRPRESLKANLDDDVIEVEVELWEGVPPPESAPPAIAAAKTTPLLEWFNWWRAQSPDEVTSVVEMPEPVPHGAIVEEMQKWLVESTADDPWFGRTLLDRVAVSKAQEPAKSGRRALRRYRLIPPTQAQNKWQMKPIGQADAPGMGGIGEAVAFEIYAPKDQAGAVPAYEVAPSEPMASVMLRVSILDQAFLVSRVRTRVVRNWKDMGENEIPDLREEFLLADAHSAWSSSDRDALRITLADLESLGVPDKGGSIFVQPGKPRADWLRGWIAGDRALSPAVAQGLSAALTAQLPDATGSPFPLWDSTPMLGTGVRVNGSVVQRFFDTMPRYDLQGRVAVPEDSARHHDSIRQLLPLVHGDKVIGYIGAQLDPAMIRSVEPLFELVWHDRNEKAVLSVTFPMKVAEK</sequence>
<organism evidence="2 3">
    <name type="scientific">Novosphingobium sediminis</name>
    <dbReference type="NCBI Taxonomy" id="707214"/>
    <lineage>
        <taxon>Bacteria</taxon>
        <taxon>Pseudomonadati</taxon>
        <taxon>Pseudomonadota</taxon>
        <taxon>Alphaproteobacteria</taxon>
        <taxon>Sphingomonadales</taxon>
        <taxon>Sphingomonadaceae</taxon>
        <taxon>Novosphingobium</taxon>
    </lineage>
</organism>
<proteinExistence type="predicted"/>
<dbReference type="RefSeq" id="WP_147161361.1">
    <property type="nucleotide sequence ID" value="NZ_BJYR01000035.1"/>
</dbReference>
<evidence type="ECO:0000313" key="3">
    <source>
        <dbReference type="Proteomes" id="UP000321464"/>
    </source>
</evidence>
<gene>
    <name evidence="2" type="ORF">NSE01_39490</name>
</gene>
<comment type="caution">
    <text evidence="2">The sequence shown here is derived from an EMBL/GenBank/DDBJ whole genome shotgun (WGS) entry which is preliminary data.</text>
</comment>
<feature type="region of interest" description="Disordered" evidence="1">
    <location>
        <begin position="1170"/>
        <end position="1194"/>
    </location>
</feature>
<dbReference type="EMBL" id="BJYR01000035">
    <property type="protein sequence ID" value="GEO02117.1"/>
    <property type="molecule type" value="Genomic_DNA"/>
</dbReference>
<evidence type="ECO:0000313" key="2">
    <source>
        <dbReference type="EMBL" id="GEO02117.1"/>
    </source>
</evidence>